<comment type="caution">
    <text evidence="2">The sequence shown here is derived from an EMBL/GenBank/DDBJ whole genome shotgun (WGS) entry which is preliminary data.</text>
</comment>
<dbReference type="AlphaFoldDB" id="A0A7C8MGN0"/>
<feature type="region of interest" description="Disordered" evidence="1">
    <location>
        <begin position="70"/>
        <end position="114"/>
    </location>
</feature>
<feature type="region of interest" description="Disordered" evidence="1">
    <location>
        <begin position="239"/>
        <end position="267"/>
    </location>
</feature>
<evidence type="ECO:0000313" key="3">
    <source>
        <dbReference type="Proteomes" id="UP000481861"/>
    </source>
</evidence>
<dbReference type="OrthoDB" id="3927958at2759"/>
<protein>
    <submittedName>
        <fullName evidence="2">Uncharacterized protein</fullName>
    </submittedName>
</protein>
<evidence type="ECO:0000313" key="2">
    <source>
        <dbReference type="EMBL" id="KAF2874903.1"/>
    </source>
</evidence>
<reference evidence="2 3" key="1">
    <citation type="submission" date="2020-01" db="EMBL/GenBank/DDBJ databases">
        <authorList>
            <consortium name="DOE Joint Genome Institute"/>
            <person name="Haridas S."/>
            <person name="Albert R."/>
            <person name="Binder M."/>
            <person name="Bloem J."/>
            <person name="Labutti K."/>
            <person name="Salamov A."/>
            <person name="Andreopoulos B."/>
            <person name="Baker S.E."/>
            <person name="Barry K."/>
            <person name="Bills G."/>
            <person name="Bluhm B.H."/>
            <person name="Cannon C."/>
            <person name="Castanera R."/>
            <person name="Culley D.E."/>
            <person name="Daum C."/>
            <person name="Ezra D."/>
            <person name="Gonzalez J.B."/>
            <person name="Henrissat B."/>
            <person name="Kuo A."/>
            <person name="Liang C."/>
            <person name="Lipzen A."/>
            <person name="Lutzoni F."/>
            <person name="Magnuson J."/>
            <person name="Mondo S."/>
            <person name="Nolan M."/>
            <person name="Ohm R."/>
            <person name="Pangilinan J."/>
            <person name="Park H.-J.H."/>
            <person name="Ramirez L."/>
            <person name="Alfaro M."/>
            <person name="Sun H."/>
            <person name="Tritt A."/>
            <person name="Yoshinaga Y."/>
            <person name="Zwiers L.-H.L."/>
            <person name="Turgeon B.G."/>
            <person name="Goodwin S.B."/>
            <person name="Spatafora J.W."/>
            <person name="Crous P.W."/>
            <person name="Grigoriev I.V."/>
        </authorList>
    </citation>
    <scope>NUCLEOTIDE SEQUENCE [LARGE SCALE GENOMIC DNA]</scope>
    <source>
        <strain evidence="2 3">CBS 611.86</strain>
    </source>
</reference>
<organism evidence="2 3">
    <name type="scientific">Massariosphaeria phaeospora</name>
    <dbReference type="NCBI Taxonomy" id="100035"/>
    <lineage>
        <taxon>Eukaryota</taxon>
        <taxon>Fungi</taxon>
        <taxon>Dikarya</taxon>
        <taxon>Ascomycota</taxon>
        <taxon>Pezizomycotina</taxon>
        <taxon>Dothideomycetes</taxon>
        <taxon>Pleosporomycetidae</taxon>
        <taxon>Pleosporales</taxon>
        <taxon>Pleosporales incertae sedis</taxon>
        <taxon>Massariosphaeria</taxon>
    </lineage>
</organism>
<dbReference type="EMBL" id="JAADJZ010000005">
    <property type="protein sequence ID" value="KAF2874903.1"/>
    <property type="molecule type" value="Genomic_DNA"/>
</dbReference>
<sequence length="267" mass="29022">MCYYTLSIFLGCGHSTSSPDPIAPCSAVRERWRSETVAEATEEELQVQGLGISTTPTFSEPETAVGSLECEAAGPSNRPPHANDHENDEHAHTPTVTATPAEKPQTQIRRRKPDQALTNLMCTCPARSFHPYRTRKLESSCTDCTHTRNSRLSTLESGNKLHLEDWRWKIKYKSPVPVGGRFSNTTRSSGTGQGGEWGGIGLGLHGGVGEVMGSWVKDWRMKGEEVLKVVKGTVESPGVEGMEMGKLRGSSSEDSKSVGFRGGWSSS</sequence>
<keyword evidence="3" id="KW-1185">Reference proteome</keyword>
<evidence type="ECO:0000256" key="1">
    <source>
        <dbReference type="SAM" id="MobiDB-lite"/>
    </source>
</evidence>
<name>A0A7C8MGN0_9PLEO</name>
<feature type="compositionally biased region" description="Basic and acidic residues" evidence="1">
    <location>
        <begin position="243"/>
        <end position="256"/>
    </location>
</feature>
<gene>
    <name evidence="2" type="ORF">BDV95DRAFT_603688</name>
</gene>
<accession>A0A7C8MGN0</accession>
<proteinExistence type="predicted"/>
<dbReference type="Proteomes" id="UP000481861">
    <property type="component" value="Unassembled WGS sequence"/>
</dbReference>
<feature type="compositionally biased region" description="Basic and acidic residues" evidence="1">
    <location>
        <begin position="81"/>
        <end position="92"/>
    </location>
</feature>